<evidence type="ECO:0000256" key="3">
    <source>
        <dbReference type="ARBA" id="ARBA00022840"/>
    </source>
</evidence>
<dbReference type="PIRSF" id="PIRSF005719">
    <property type="entry name" value="SMC"/>
    <property type="match status" value="1"/>
</dbReference>
<dbReference type="NCBIfam" id="TIGR02168">
    <property type="entry name" value="SMC_prok_B"/>
    <property type="match status" value="1"/>
</dbReference>
<dbReference type="GO" id="GO:0003677">
    <property type="term" value="F:DNA binding"/>
    <property type="evidence" value="ECO:0007669"/>
    <property type="project" value="UniProtKB-UniRule"/>
</dbReference>
<comment type="subunit">
    <text evidence="6">Homodimer.</text>
</comment>
<evidence type="ECO:0000313" key="8">
    <source>
        <dbReference type="EMBL" id="OEY97111.1"/>
    </source>
</evidence>
<dbReference type="GO" id="GO:0030261">
    <property type="term" value="P:chromosome condensation"/>
    <property type="evidence" value="ECO:0007669"/>
    <property type="project" value="InterPro"/>
</dbReference>
<dbReference type="InterPro" id="IPR024704">
    <property type="entry name" value="SMC"/>
</dbReference>
<sequence>MRLSRLKLAGFKSFADTATLNFKDNRTAIVGPNGCGKSNVIDAIRWVMGESSAKQLRGGNMQDVIFAGTSHRKPIGLASVELHFDNTYGKLGGEYNAYTELSVKRQVTREGKSDYFLNGTKCRRRDITDIFLGTGLGPRSYAVIEQGMINRLVDAKPDEMRVFIEEAAGISRYQARRRETLQHLEHTQNNLFRLNDIALELHSQIKTLKRQAEQAEKYQSLQKQIVQYKIQLLSAQYHQEFDQVEQLTQSLKNLTDQFQQHHQQLEQIEIESHLLQQNIQQQLPQAEQLQQSWQQAQQQHQHVLWQLEQDQQQQQQLQHSLMGLEQQHQQLQDEHQQLNTEIEQLQHLQGSYQQQYKVLQQTTEDNQIELIQIEEKFQYYQHRNQNHQQQLTQLLQQQKQLQFQLQQAEKTVQRSVQLLQQLQLQKQQIEMTDHRQQLEDVQQLLIQINGQVNELTKEQQHQQDHVEQTQQQQETLKQQLQSARMLHQNLQREIRQTQKLLNNLSKSDQPKSSYTLLDQLQLTQEGQHYGALLEKLLAPWLSADVVENFESCTEIARQIKILFDQPSHRLDLPHISNWIAQPLTSLWQTIWIAEDLNQAQQKLAQCSNLDSILSKDGYWCSHYWQINLNIDQQDSAYGQLQYRIHLQQLEQQFSQVAEQVVPLQQQLEQIEQQFNFQQQQLKQTLSTLKQAQQQQQKYQQEEIRLQTILTSNQEKTRQLEQQIQHLQQQMYDDQQDQVQINLDLVSLKLKLETVQPEATAMQDSFQQYQKKLQCIQQQVQQDQQTLQQFDQQCVQQQNKQALLTQDIAFKQQRIEDLSEQILQQRQQLQGLSARLQSATSQEQQAGNQAEIAHQAWQEWQQQLEQLQQTHQHLNQQRVDKQQIENQLRDQLENVRLDWQKHKAEQHHVMAQLQEIGQPQPIREEINTQQIKQQLEKTEQQCQKIGAINLAAYEELQQLQHRYDELDHQIQDLTQTVEQLHAAIQDIDQETRQIFMHTFEKINQELQVLFPKVFTGGEASLSLEDGWQSGVKLMARPPGKRNSTLALLSGGEKALTALSLVFAIFRLNPAPFCVLDEVDAPLDDANVNRFCNLVKELSQQVQFIYITHNKLAMTMATDLLGVTMPDAGSSKLVAVSLAQAESYVMTTE</sequence>
<dbReference type="GO" id="GO:0006260">
    <property type="term" value="P:DNA replication"/>
    <property type="evidence" value="ECO:0007669"/>
    <property type="project" value="UniProtKB-UniRule"/>
</dbReference>
<dbReference type="GO" id="GO:0005737">
    <property type="term" value="C:cytoplasm"/>
    <property type="evidence" value="ECO:0007669"/>
    <property type="project" value="UniProtKB-SubCell"/>
</dbReference>
<comment type="function">
    <text evidence="6">Required for chromosome condensation and partitioning.</text>
</comment>
<dbReference type="InterPro" id="IPR003395">
    <property type="entry name" value="RecF/RecN/SMC_N"/>
</dbReference>
<dbReference type="Gene3D" id="3.40.50.300">
    <property type="entry name" value="P-loop containing nucleotide triphosphate hydrolases"/>
    <property type="match status" value="2"/>
</dbReference>
<dbReference type="Proteomes" id="UP000185895">
    <property type="component" value="Unassembled WGS sequence"/>
</dbReference>
<feature type="coiled-coil region" evidence="6">
    <location>
        <begin position="307"/>
        <end position="355"/>
    </location>
</feature>
<feature type="coiled-coil region" evidence="6">
    <location>
        <begin position="198"/>
        <end position="271"/>
    </location>
</feature>
<dbReference type="InterPro" id="IPR027417">
    <property type="entry name" value="P-loop_NTPase"/>
</dbReference>
<reference evidence="8 9" key="1">
    <citation type="submission" date="2016-09" db="EMBL/GenBank/DDBJ databases">
        <authorList>
            <person name="Capua I."/>
            <person name="De Benedictis P."/>
            <person name="Joannis T."/>
            <person name="Lombin L.H."/>
            <person name="Cattoli G."/>
        </authorList>
    </citation>
    <scope>NUCLEOTIDE SEQUENCE [LARGE SCALE GENOMIC DNA]</scope>
    <source>
        <strain evidence="8 9">ANC 4671</strain>
    </source>
</reference>
<keyword evidence="9" id="KW-1185">Reference proteome</keyword>
<dbReference type="RefSeq" id="WP_070069472.1">
    <property type="nucleotide sequence ID" value="NZ_MKKK01000013.1"/>
</dbReference>
<gene>
    <name evidence="6" type="primary">smc</name>
    <name evidence="8" type="ORF">BJI46_10840</name>
</gene>
<comment type="similarity">
    <text evidence="6">Belongs to the SMC family.</text>
</comment>
<dbReference type="OrthoDB" id="9808768at2"/>
<feature type="coiled-coil region" evidence="6">
    <location>
        <begin position="646"/>
        <end position="893"/>
    </location>
</feature>
<dbReference type="CDD" id="cd03278">
    <property type="entry name" value="ABC_SMC_barmotin"/>
    <property type="match status" value="1"/>
</dbReference>
<dbReference type="STRING" id="1262585.BJI46_10840"/>
<feature type="domain" description="RecF/RecN/SMC N-terminal" evidence="7">
    <location>
        <begin position="809"/>
        <end position="1128"/>
    </location>
</feature>
<comment type="subcellular location">
    <subcellularLocation>
        <location evidence="6">Cytoplasm</location>
    </subcellularLocation>
</comment>
<dbReference type="GO" id="GO:0007062">
    <property type="term" value="P:sister chromatid cohesion"/>
    <property type="evidence" value="ECO:0007669"/>
    <property type="project" value="InterPro"/>
</dbReference>
<protein>
    <recommendedName>
        <fullName evidence="6">Chromosome partition protein Smc</fullName>
    </recommendedName>
</protein>
<dbReference type="GO" id="GO:0016887">
    <property type="term" value="F:ATP hydrolysis activity"/>
    <property type="evidence" value="ECO:0007669"/>
    <property type="project" value="InterPro"/>
</dbReference>
<feature type="binding site" evidence="6">
    <location>
        <begin position="32"/>
        <end position="39"/>
    </location>
    <ligand>
        <name>ATP</name>
        <dbReference type="ChEBI" id="CHEBI:30616"/>
    </ligand>
</feature>
<evidence type="ECO:0000256" key="6">
    <source>
        <dbReference type="HAMAP-Rule" id="MF_01894"/>
    </source>
</evidence>
<evidence type="ECO:0000256" key="1">
    <source>
        <dbReference type="ARBA" id="ARBA00022490"/>
    </source>
</evidence>
<dbReference type="GO" id="GO:0005524">
    <property type="term" value="F:ATP binding"/>
    <property type="evidence" value="ECO:0007669"/>
    <property type="project" value="UniProtKB-UniRule"/>
</dbReference>
<dbReference type="Pfam" id="PF02463">
    <property type="entry name" value="SMC_N"/>
    <property type="match status" value="2"/>
</dbReference>
<comment type="caution">
    <text evidence="8">The sequence shown here is derived from an EMBL/GenBank/DDBJ whole genome shotgun (WGS) entry which is preliminary data.</text>
</comment>
<name>A0A1E7RCQ1_9GAMM</name>
<evidence type="ECO:0000256" key="2">
    <source>
        <dbReference type="ARBA" id="ARBA00022741"/>
    </source>
</evidence>
<accession>A0A1E7RCQ1</accession>
<proteinExistence type="inferred from homology"/>
<dbReference type="HAMAP" id="MF_01894">
    <property type="entry name" value="Smc_prok"/>
    <property type="match status" value="1"/>
</dbReference>
<dbReference type="EMBL" id="MKKK01000013">
    <property type="protein sequence ID" value="OEY97111.1"/>
    <property type="molecule type" value="Genomic_DNA"/>
</dbReference>
<evidence type="ECO:0000259" key="7">
    <source>
        <dbReference type="Pfam" id="PF02463"/>
    </source>
</evidence>
<keyword evidence="3 6" id="KW-0067">ATP-binding</keyword>
<dbReference type="GO" id="GO:0007059">
    <property type="term" value="P:chromosome segregation"/>
    <property type="evidence" value="ECO:0007669"/>
    <property type="project" value="UniProtKB-UniRule"/>
</dbReference>
<dbReference type="AlphaFoldDB" id="A0A1E7RCQ1"/>
<evidence type="ECO:0000256" key="5">
    <source>
        <dbReference type="ARBA" id="ARBA00023125"/>
    </source>
</evidence>
<dbReference type="SUPFAM" id="SSF52540">
    <property type="entry name" value="P-loop containing nucleoside triphosphate hydrolases"/>
    <property type="match status" value="3"/>
</dbReference>
<feature type="coiled-coil region" evidence="6">
    <location>
        <begin position="384"/>
        <end position="507"/>
    </location>
</feature>
<comment type="domain">
    <text evidence="6">Contains large globular domains required for ATP hydrolysis at each terminus and a third globular domain forming a flexible hinge near the middle of the molecule. These domains are separated by coiled-coil structures.</text>
</comment>
<dbReference type="PANTHER" id="PTHR43977">
    <property type="entry name" value="STRUCTURAL MAINTENANCE OF CHROMOSOMES PROTEIN 3"/>
    <property type="match status" value="1"/>
</dbReference>
<keyword evidence="5 6" id="KW-0238">DNA-binding</keyword>
<feature type="domain" description="RecF/RecN/SMC N-terminal" evidence="7">
    <location>
        <begin position="3"/>
        <end position="137"/>
    </location>
</feature>
<dbReference type="InterPro" id="IPR011890">
    <property type="entry name" value="SMC_prok"/>
</dbReference>
<keyword evidence="4 6" id="KW-0175">Coiled coil</keyword>
<evidence type="ECO:0000313" key="9">
    <source>
        <dbReference type="Proteomes" id="UP000185895"/>
    </source>
</evidence>
<organism evidence="8 9">
    <name type="scientific">Acinetobacter qingfengensis</name>
    <dbReference type="NCBI Taxonomy" id="1262585"/>
    <lineage>
        <taxon>Bacteria</taxon>
        <taxon>Pseudomonadati</taxon>
        <taxon>Pseudomonadota</taxon>
        <taxon>Gammaproteobacteria</taxon>
        <taxon>Moraxellales</taxon>
        <taxon>Moraxellaceae</taxon>
        <taxon>Acinetobacter</taxon>
    </lineage>
</organism>
<keyword evidence="2 6" id="KW-0547">Nucleotide-binding</keyword>
<feature type="coiled-coil region" evidence="6">
    <location>
        <begin position="948"/>
        <end position="989"/>
    </location>
</feature>
<keyword evidence="1 6" id="KW-0963">Cytoplasm</keyword>
<evidence type="ECO:0000256" key="4">
    <source>
        <dbReference type="ARBA" id="ARBA00023054"/>
    </source>
</evidence>